<feature type="non-terminal residue" evidence="2">
    <location>
        <position position="83"/>
    </location>
</feature>
<evidence type="ECO:0000256" key="1">
    <source>
        <dbReference type="SAM" id="MobiDB-lite"/>
    </source>
</evidence>
<keyword evidence="3" id="KW-1185">Reference proteome</keyword>
<feature type="compositionally biased region" description="Basic residues" evidence="1">
    <location>
        <begin position="1"/>
        <end position="26"/>
    </location>
</feature>
<accession>A0A6H5HP69</accession>
<evidence type="ECO:0000313" key="2">
    <source>
        <dbReference type="EMBL" id="CAB0019599.1"/>
    </source>
</evidence>
<reference evidence="2 3" key="1">
    <citation type="submission" date="2020-02" db="EMBL/GenBank/DDBJ databases">
        <authorList>
            <person name="Ferguson B K."/>
        </authorList>
    </citation>
    <scope>NUCLEOTIDE SEQUENCE [LARGE SCALE GENOMIC DNA]</scope>
</reference>
<sequence>MKRKKPWRRRRSKLLRRCPRPSRLRKLFPPSGRRGPKPSTASRAAKPRAKQQLPPPLQLPKDRAPSNPKTSRPIRTMKKTTKK</sequence>
<evidence type="ECO:0000313" key="3">
    <source>
        <dbReference type="Proteomes" id="UP000479000"/>
    </source>
</evidence>
<dbReference type="AlphaFoldDB" id="A0A6H5HP69"/>
<dbReference type="EMBL" id="CADCXU010034221">
    <property type="protein sequence ID" value="CAB0019599.1"/>
    <property type="molecule type" value="Genomic_DNA"/>
</dbReference>
<dbReference type="Proteomes" id="UP000479000">
    <property type="component" value="Unassembled WGS sequence"/>
</dbReference>
<gene>
    <name evidence="2" type="ORF">NTEN_LOCUS23311</name>
</gene>
<proteinExistence type="predicted"/>
<protein>
    <submittedName>
        <fullName evidence="2">Uncharacterized protein</fullName>
    </submittedName>
</protein>
<feature type="region of interest" description="Disordered" evidence="1">
    <location>
        <begin position="1"/>
        <end position="83"/>
    </location>
</feature>
<name>A0A6H5HP69_9HEMI</name>
<organism evidence="2 3">
    <name type="scientific">Nesidiocoris tenuis</name>
    <dbReference type="NCBI Taxonomy" id="355587"/>
    <lineage>
        <taxon>Eukaryota</taxon>
        <taxon>Metazoa</taxon>
        <taxon>Ecdysozoa</taxon>
        <taxon>Arthropoda</taxon>
        <taxon>Hexapoda</taxon>
        <taxon>Insecta</taxon>
        <taxon>Pterygota</taxon>
        <taxon>Neoptera</taxon>
        <taxon>Paraneoptera</taxon>
        <taxon>Hemiptera</taxon>
        <taxon>Heteroptera</taxon>
        <taxon>Panheteroptera</taxon>
        <taxon>Cimicomorpha</taxon>
        <taxon>Miridae</taxon>
        <taxon>Dicyphina</taxon>
        <taxon>Nesidiocoris</taxon>
    </lineage>
</organism>